<dbReference type="InterPro" id="IPR057494">
    <property type="entry name" value="Rossman_Mical"/>
</dbReference>
<evidence type="ECO:0000313" key="7">
    <source>
        <dbReference type="Proteomes" id="UP000472276"/>
    </source>
</evidence>
<reference evidence="7" key="1">
    <citation type="submission" date="2020-03" db="EMBL/GenBank/DDBJ databases">
        <title>Evolution of repeat sequences and sex chromosomes of tilapia species revealed by chromosome-level genomes.</title>
        <authorList>
            <person name="Xu L."/>
            <person name="Tao W."/>
            <person name="Wang D."/>
            <person name="Zhou Q."/>
        </authorList>
    </citation>
    <scope>NUCLEOTIDE SEQUENCE [LARGE SCALE GENOMIC DNA]</scope>
    <source>
        <strain evidence="7">Israel</strain>
    </source>
</reference>
<dbReference type="Gene3D" id="3.50.50.60">
    <property type="entry name" value="FAD/NAD(P)-binding domain"/>
    <property type="match status" value="1"/>
</dbReference>
<evidence type="ECO:0008006" key="8">
    <source>
        <dbReference type="Google" id="ProtNLM"/>
    </source>
</evidence>
<evidence type="ECO:0000256" key="3">
    <source>
        <dbReference type="ARBA" id="ARBA00023212"/>
    </source>
</evidence>
<dbReference type="GO" id="GO:0005856">
    <property type="term" value="C:cytoskeleton"/>
    <property type="evidence" value="ECO:0007669"/>
    <property type="project" value="UniProtKB-SubCell"/>
</dbReference>
<dbReference type="InterPro" id="IPR050540">
    <property type="entry name" value="F-actin_Monoox_Mical"/>
</dbReference>
<dbReference type="PANTHER" id="PTHR23167:SF51">
    <property type="entry name" value="[F-ACTIN]-MONOOXYGENASE MICAL3"/>
    <property type="match status" value="1"/>
</dbReference>
<protein>
    <recommendedName>
        <fullName evidence="8">FAD-binding domain-containing protein</fullName>
    </recommendedName>
</protein>
<reference evidence="6" key="3">
    <citation type="submission" date="2025-09" db="UniProtKB">
        <authorList>
            <consortium name="Ensembl"/>
        </authorList>
    </citation>
    <scope>IDENTIFICATION</scope>
</reference>
<keyword evidence="7" id="KW-1185">Reference proteome</keyword>
<sequence length="306" mass="34938">AVNGIDSFPECQAQELFDEFVSASTCRAAMRSFSQLCEHLQLDPSTAERPLYRPIKRRLNYWRANGLWAKLDRRGAQEEYQRARACSDVTCVIIGAGPCGLRTAVELSFMGARVVLLEKRDTFSRNNVLHLWPFTIHDLRGLGAKKFYGRFCAGSIDHISIRQLQLVLLKVALLLGVEVHVNVEFKKLVEPLGWRMEVSPKNHPVSQLEFDVIIGADGRRNTLPGFRRKEFRGKLAIAITANFKNRNTTAEAKVEEISGVAFIFNQRFFQELRQETGLFVKINTHPESAFRDSRFTFLKQTHINLK</sequence>
<dbReference type="AlphaFoldDB" id="A0AAZ1XWC3"/>
<dbReference type="PANTHER" id="PTHR23167">
    <property type="entry name" value="CALPONIN HOMOLOGY DOMAIN-CONTAINING PROTEIN DDB_G0272472-RELATED"/>
    <property type="match status" value="1"/>
</dbReference>
<dbReference type="Pfam" id="PF25413">
    <property type="entry name" value="Rossman_Mical"/>
    <property type="match status" value="1"/>
</dbReference>
<dbReference type="SUPFAM" id="SSF51905">
    <property type="entry name" value="FAD/NAD(P)-binding domain"/>
    <property type="match status" value="1"/>
</dbReference>
<dbReference type="InterPro" id="IPR036188">
    <property type="entry name" value="FAD/NAD-bd_sf"/>
</dbReference>
<proteinExistence type="predicted"/>
<feature type="domain" description="[F-actin]-monooxygenase MICAL1-3-like Rossman" evidence="5">
    <location>
        <begin position="235"/>
        <end position="278"/>
    </location>
</feature>
<evidence type="ECO:0000256" key="2">
    <source>
        <dbReference type="ARBA" id="ARBA00022490"/>
    </source>
</evidence>
<organism evidence="6 7">
    <name type="scientific">Oreochromis aureus</name>
    <name type="common">Israeli tilapia</name>
    <name type="synonym">Chromis aureus</name>
    <dbReference type="NCBI Taxonomy" id="47969"/>
    <lineage>
        <taxon>Eukaryota</taxon>
        <taxon>Metazoa</taxon>
        <taxon>Chordata</taxon>
        <taxon>Craniata</taxon>
        <taxon>Vertebrata</taxon>
        <taxon>Euteleostomi</taxon>
        <taxon>Actinopterygii</taxon>
        <taxon>Neopterygii</taxon>
        <taxon>Teleostei</taxon>
        <taxon>Neoteleostei</taxon>
        <taxon>Acanthomorphata</taxon>
        <taxon>Ovalentaria</taxon>
        <taxon>Cichlomorphae</taxon>
        <taxon>Cichliformes</taxon>
        <taxon>Cichlidae</taxon>
        <taxon>African cichlids</taxon>
        <taxon>Pseudocrenilabrinae</taxon>
        <taxon>Oreochromini</taxon>
        <taxon>Oreochromis</taxon>
    </lineage>
</organism>
<keyword evidence="3" id="KW-0206">Cytoskeleton</keyword>
<name>A0AAZ1XWC3_OREAU</name>
<dbReference type="Ensembl" id="ENSOABT00000081254.1">
    <property type="protein sequence ID" value="ENSOABP00000071848.1"/>
    <property type="gene ID" value="ENSOABG00000002072.2"/>
</dbReference>
<keyword evidence="2" id="KW-0963">Cytoplasm</keyword>
<feature type="domain" description="FAD-binding" evidence="4">
    <location>
        <begin position="89"/>
        <end position="126"/>
    </location>
</feature>
<dbReference type="InterPro" id="IPR002938">
    <property type="entry name" value="FAD-bd"/>
</dbReference>
<evidence type="ECO:0000259" key="5">
    <source>
        <dbReference type="Pfam" id="PF25413"/>
    </source>
</evidence>
<evidence type="ECO:0000256" key="1">
    <source>
        <dbReference type="ARBA" id="ARBA00004245"/>
    </source>
</evidence>
<evidence type="ECO:0000259" key="4">
    <source>
        <dbReference type="Pfam" id="PF01494"/>
    </source>
</evidence>
<dbReference type="GO" id="GO:0071949">
    <property type="term" value="F:FAD binding"/>
    <property type="evidence" value="ECO:0007669"/>
    <property type="project" value="InterPro"/>
</dbReference>
<evidence type="ECO:0000313" key="6">
    <source>
        <dbReference type="Ensembl" id="ENSOABP00000071848.1"/>
    </source>
</evidence>
<accession>A0AAZ1XWC3</accession>
<dbReference type="Proteomes" id="UP000472276">
    <property type="component" value="Unassembled WGS sequence"/>
</dbReference>
<comment type="subcellular location">
    <subcellularLocation>
        <location evidence="1">Cytoplasm</location>
        <location evidence="1">Cytoskeleton</location>
    </subcellularLocation>
</comment>
<reference evidence="6" key="2">
    <citation type="submission" date="2025-08" db="UniProtKB">
        <authorList>
            <consortium name="Ensembl"/>
        </authorList>
    </citation>
    <scope>IDENTIFICATION</scope>
</reference>
<dbReference type="Pfam" id="PF01494">
    <property type="entry name" value="FAD_binding_3"/>
    <property type="match status" value="1"/>
</dbReference>
<gene>
    <name evidence="6" type="primary">mical3b</name>
</gene>